<dbReference type="InterPro" id="IPR050266">
    <property type="entry name" value="AB_hydrolase_sf"/>
</dbReference>
<dbReference type="Proteomes" id="UP000799770">
    <property type="component" value="Unassembled WGS sequence"/>
</dbReference>
<dbReference type="AlphaFoldDB" id="A0A6A5YUQ7"/>
<keyword evidence="2" id="KW-0378">Hydrolase</keyword>
<dbReference type="InterPro" id="IPR000073">
    <property type="entry name" value="AB_hydrolase_1"/>
</dbReference>
<evidence type="ECO:0000259" key="1">
    <source>
        <dbReference type="Pfam" id="PF00561"/>
    </source>
</evidence>
<evidence type="ECO:0000313" key="2">
    <source>
        <dbReference type="EMBL" id="KAF2110633.1"/>
    </source>
</evidence>
<feature type="domain" description="AB hydrolase-1" evidence="1">
    <location>
        <begin position="27"/>
        <end position="144"/>
    </location>
</feature>
<evidence type="ECO:0000313" key="3">
    <source>
        <dbReference type="Proteomes" id="UP000799770"/>
    </source>
</evidence>
<dbReference type="EMBL" id="ML977337">
    <property type="protein sequence ID" value="KAF2110633.1"/>
    <property type="molecule type" value="Genomic_DNA"/>
</dbReference>
<organism evidence="2 3">
    <name type="scientific">Lophiotrema nucula</name>
    <dbReference type="NCBI Taxonomy" id="690887"/>
    <lineage>
        <taxon>Eukaryota</taxon>
        <taxon>Fungi</taxon>
        <taxon>Dikarya</taxon>
        <taxon>Ascomycota</taxon>
        <taxon>Pezizomycotina</taxon>
        <taxon>Dothideomycetes</taxon>
        <taxon>Pleosporomycetidae</taxon>
        <taxon>Pleosporales</taxon>
        <taxon>Lophiotremataceae</taxon>
        <taxon>Lophiotrema</taxon>
    </lineage>
</organism>
<dbReference type="InterPro" id="IPR029058">
    <property type="entry name" value="AB_hydrolase_fold"/>
</dbReference>
<dbReference type="SUPFAM" id="SSF53474">
    <property type="entry name" value="alpha/beta-Hydrolases"/>
    <property type="match status" value="1"/>
</dbReference>
<gene>
    <name evidence="2" type="ORF">BDV96DRAFT_635263</name>
</gene>
<dbReference type="InterPro" id="IPR000639">
    <property type="entry name" value="Epox_hydrolase-like"/>
</dbReference>
<dbReference type="GO" id="GO:0016020">
    <property type="term" value="C:membrane"/>
    <property type="evidence" value="ECO:0007669"/>
    <property type="project" value="TreeGrafter"/>
</dbReference>
<dbReference type="PANTHER" id="PTHR43798">
    <property type="entry name" value="MONOACYLGLYCEROL LIPASE"/>
    <property type="match status" value="1"/>
</dbReference>
<accession>A0A6A5YUQ7</accession>
<protein>
    <submittedName>
        <fullName evidence="2">Alpha/Beta hydrolase protein</fullName>
    </submittedName>
</protein>
<reference evidence="2" key="1">
    <citation type="journal article" date="2020" name="Stud. Mycol.">
        <title>101 Dothideomycetes genomes: a test case for predicting lifestyles and emergence of pathogens.</title>
        <authorList>
            <person name="Haridas S."/>
            <person name="Albert R."/>
            <person name="Binder M."/>
            <person name="Bloem J."/>
            <person name="Labutti K."/>
            <person name="Salamov A."/>
            <person name="Andreopoulos B."/>
            <person name="Baker S."/>
            <person name="Barry K."/>
            <person name="Bills G."/>
            <person name="Bluhm B."/>
            <person name="Cannon C."/>
            <person name="Castanera R."/>
            <person name="Culley D."/>
            <person name="Daum C."/>
            <person name="Ezra D."/>
            <person name="Gonzalez J."/>
            <person name="Henrissat B."/>
            <person name="Kuo A."/>
            <person name="Liang C."/>
            <person name="Lipzen A."/>
            <person name="Lutzoni F."/>
            <person name="Magnuson J."/>
            <person name="Mondo S."/>
            <person name="Nolan M."/>
            <person name="Ohm R."/>
            <person name="Pangilinan J."/>
            <person name="Park H.-J."/>
            <person name="Ramirez L."/>
            <person name="Alfaro M."/>
            <person name="Sun H."/>
            <person name="Tritt A."/>
            <person name="Yoshinaga Y."/>
            <person name="Zwiers L.-H."/>
            <person name="Turgeon B."/>
            <person name="Goodwin S."/>
            <person name="Spatafora J."/>
            <person name="Crous P."/>
            <person name="Grigoriev I."/>
        </authorList>
    </citation>
    <scope>NUCLEOTIDE SEQUENCE</scope>
    <source>
        <strain evidence="2">CBS 627.86</strain>
    </source>
</reference>
<dbReference type="PRINTS" id="PR00412">
    <property type="entry name" value="EPOXHYDRLASE"/>
</dbReference>
<name>A0A6A5YUQ7_9PLEO</name>
<dbReference type="Pfam" id="PF00561">
    <property type="entry name" value="Abhydrolase_1"/>
    <property type="match status" value="1"/>
</dbReference>
<dbReference type="GO" id="GO:0016787">
    <property type="term" value="F:hydrolase activity"/>
    <property type="evidence" value="ECO:0007669"/>
    <property type="project" value="UniProtKB-KW"/>
</dbReference>
<keyword evidence="3" id="KW-1185">Reference proteome</keyword>
<dbReference type="OrthoDB" id="8119704at2759"/>
<dbReference type="PRINTS" id="PR00111">
    <property type="entry name" value="ABHYDROLASE"/>
</dbReference>
<sequence length="281" mass="30887">MANGSFTLETEHGIICITDTALKSDLPALLLIHGNSSSSKIWRHILESEAVNTKYRIIAFDLPGHGASSNAPDPDKTYSMRGYADLAVHILQHLSVEEVVVFGWSLGGHIGIEMVPLLAQTPISMKGLMITGTPPALGIGQTSKGFLFEDVHMGMAARKDLTEDDIISFTRGVAGEAKYEDWMEADVRRCDGRSRFLMWKKFGEGVGVNQVKVVEETDVLIAVVNGGAEPFVNLDYLDAIKWGNLWEGKCLRIPDEGHAPFWEGPEEFEKVLLKFLADASK</sequence>
<dbReference type="Gene3D" id="3.40.50.1820">
    <property type="entry name" value="alpha/beta hydrolase"/>
    <property type="match status" value="1"/>
</dbReference>
<dbReference type="PANTHER" id="PTHR43798:SF33">
    <property type="entry name" value="HYDROLASE, PUTATIVE (AFU_ORTHOLOGUE AFUA_2G14860)-RELATED"/>
    <property type="match status" value="1"/>
</dbReference>
<proteinExistence type="predicted"/>